<keyword evidence="1" id="KW-0472">Membrane</keyword>
<organism evidence="2">
    <name type="scientific">marine sediment metagenome</name>
    <dbReference type="NCBI Taxonomy" id="412755"/>
    <lineage>
        <taxon>unclassified sequences</taxon>
        <taxon>metagenomes</taxon>
        <taxon>ecological metagenomes</taxon>
    </lineage>
</organism>
<feature type="transmembrane region" description="Helical" evidence="1">
    <location>
        <begin position="89"/>
        <end position="113"/>
    </location>
</feature>
<name>X0UN98_9ZZZZ</name>
<feature type="transmembrane region" description="Helical" evidence="1">
    <location>
        <begin position="157"/>
        <end position="178"/>
    </location>
</feature>
<dbReference type="EMBL" id="BARS01028336">
    <property type="protein sequence ID" value="GAG07244.1"/>
    <property type="molecule type" value="Genomic_DNA"/>
</dbReference>
<feature type="transmembrane region" description="Helical" evidence="1">
    <location>
        <begin position="60"/>
        <end position="83"/>
    </location>
</feature>
<evidence type="ECO:0000313" key="2">
    <source>
        <dbReference type="EMBL" id="GAG07244.1"/>
    </source>
</evidence>
<keyword evidence="1" id="KW-1133">Transmembrane helix</keyword>
<feature type="transmembrane region" description="Helical" evidence="1">
    <location>
        <begin position="134"/>
        <end position="151"/>
    </location>
</feature>
<dbReference type="AlphaFoldDB" id="X0UN98"/>
<sequence>LSVAVIIMILHQLILFTPLSSIIYESIEGGILGALSWGSMMILSSFLAEALTKGKDKVKSYFLFGGLICVVLGFGFGFIWGISRTYISLPYIIVSVGISSLIYYLMYYIFEVWANNHEFVKKEKFFSVVGKNAFMLYLIHIIIVYSIYQIIPLNISSVIIFSISFVNVAIIWFIAFLMNKFKMFIVI</sequence>
<evidence type="ECO:0008006" key="3">
    <source>
        <dbReference type="Google" id="ProtNLM"/>
    </source>
</evidence>
<reference evidence="2" key="1">
    <citation type="journal article" date="2014" name="Front. Microbiol.">
        <title>High frequency of phylogenetically diverse reductive dehalogenase-homologous genes in deep subseafloor sedimentary metagenomes.</title>
        <authorList>
            <person name="Kawai M."/>
            <person name="Futagami T."/>
            <person name="Toyoda A."/>
            <person name="Takaki Y."/>
            <person name="Nishi S."/>
            <person name="Hori S."/>
            <person name="Arai W."/>
            <person name="Tsubouchi T."/>
            <person name="Morono Y."/>
            <person name="Uchiyama I."/>
            <person name="Ito T."/>
            <person name="Fujiyama A."/>
            <person name="Inagaki F."/>
            <person name="Takami H."/>
        </authorList>
    </citation>
    <scope>NUCLEOTIDE SEQUENCE</scope>
    <source>
        <strain evidence="2">Expedition CK06-06</strain>
    </source>
</reference>
<evidence type="ECO:0000256" key="1">
    <source>
        <dbReference type="SAM" id="Phobius"/>
    </source>
</evidence>
<proteinExistence type="predicted"/>
<comment type="caution">
    <text evidence="2">The sequence shown here is derived from an EMBL/GenBank/DDBJ whole genome shotgun (WGS) entry which is preliminary data.</text>
</comment>
<gene>
    <name evidence="2" type="ORF">S01H1_44422</name>
</gene>
<accession>X0UN98</accession>
<protein>
    <recommendedName>
        <fullName evidence="3">Acyltransferase 3 domain-containing protein</fullName>
    </recommendedName>
</protein>
<feature type="non-terminal residue" evidence="2">
    <location>
        <position position="1"/>
    </location>
</feature>
<feature type="transmembrane region" description="Helical" evidence="1">
    <location>
        <begin position="31"/>
        <end position="48"/>
    </location>
</feature>
<keyword evidence="1" id="KW-0812">Transmembrane</keyword>